<name>A0A2N0RIE5_9GLOM</name>
<dbReference type="AlphaFoldDB" id="A0A2N0RIE5"/>
<feature type="region of interest" description="Disordered" evidence="1">
    <location>
        <begin position="1"/>
        <end position="20"/>
    </location>
</feature>
<dbReference type="VEuPathDB" id="FungiDB:RhiirA1_538012"/>
<dbReference type="EMBL" id="LLXH01000776">
    <property type="protein sequence ID" value="PKC63076.1"/>
    <property type="molecule type" value="Genomic_DNA"/>
</dbReference>
<evidence type="ECO:0000313" key="4">
    <source>
        <dbReference type="Proteomes" id="UP000232688"/>
    </source>
</evidence>
<reference evidence="2 5" key="2">
    <citation type="submission" date="2017-09" db="EMBL/GenBank/DDBJ databases">
        <title>Extensive intraspecific genome diversity in a model arbuscular mycorrhizal fungus.</title>
        <authorList>
            <person name="Chen E.C."/>
            <person name="Morin E."/>
            <person name="Beaudet D."/>
            <person name="Noel J."/>
            <person name="Ndikumana S."/>
            <person name="Charron P."/>
            <person name="St-Onge C."/>
            <person name="Giorgi J."/>
            <person name="Grigoriev I.V."/>
            <person name="Roux C."/>
            <person name="Martin F.M."/>
            <person name="Corradi N."/>
        </authorList>
    </citation>
    <scope>NUCLEOTIDE SEQUENCE [LARGE SCALE GENOMIC DNA]</scope>
    <source>
        <strain evidence="2 5">A5</strain>
    </source>
</reference>
<dbReference type="Proteomes" id="UP000232688">
    <property type="component" value="Unassembled WGS sequence"/>
</dbReference>
<reference evidence="3 4" key="3">
    <citation type="submission" date="2017-10" db="EMBL/GenBank/DDBJ databases">
        <title>Extensive intraspecific genome diversity in a model arbuscular mycorrhizal fungus.</title>
        <authorList>
            <person name="Chen E.C.H."/>
            <person name="Morin E."/>
            <person name="Baudet D."/>
            <person name="Noel J."/>
            <person name="Ndikumana S."/>
            <person name="Charron P."/>
            <person name="St-Onge C."/>
            <person name="Giorgi J."/>
            <person name="Grigoriev I.V."/>
            <person name="Roux C."/>
            <person name="Martin F.M."/>
            <person name="Corradi N."/>
        </authorList>
    </citation>
    <scope>NUCLEOTIDE SEQUENCE [LARGE SCALE GENOMIC DNA]</scope>
    <source>
        <strain evidence="3 4">A1</strain>
    </source>
</reference>
<reference evidence="3 4" key="4">
    <citation type="submission" date="2017-10" db="EMBL/GenBank/DDBJ databases">
        <title>Genome analyses suggest a sexual origin of heterokaryosis in a supposedly ancient asexual fungus.</title>
        <authorList>
            <person name="Corradi N."/>
            <person name="Sedzielewska K."/>
            <person name="Noel J."/>
            <person name="Charron P."/>
            <person name="Farinelli L."/>
            <person name="Marton T."/>
            <person name="Kruger M."/>
            <person name="Pelin A."/>
            <person name="Brachmann A."/>
            <person name="Corradi N."/>
        </authorList>
    </citation>
    <scope>NUCLEOTIDE SEQUENCE [LARGE SCALE GENOMIC DNA]</scope>
    <source>
        <strain evidence="3 4">A1</strain>
    </source>
</reference>
<feature type="compositionally biased region" description="Basic and acidic residues" evidence="1">
    <location>
        <begin position="1"/>
        <end position="10"/>
    </location>
</feature>
<dbReference type="SMR" id="A0A2N0RIE5"/>
<accession>A0A2N0RIE5</accession>
<evidence type="ECO:0000313" key="2">
    <source>
        <dbReference type="EMBL" id="PKC05152.1"/>
    </source>
</evidence>
<proteinExistence type="predicted"/>
<protein>
    <submittedName>
        <fullName evidence="3">Uncharacterized protein</fullName>
    </submittedName>
</protein>
<gene>
    <name evidence="3" type="ORF">RhiirA1_538012</name>
    <name evidence="2" type="ORF">RhiirA5_421286</name>
</gene>
<dbReference type="VEuPathDB" id="FungiDB:RhiirFUN_010370"/>
<evidence type="ECO:0000256" key="1">
    <source>
        <dbReference type="SAM" id="MobiDB-lite"/>
    </source>
</evidence>
<evidence type="ECO:0000313" key="3">
    <source>
        <dbReference type="EMBL" id="PKC63076.1"/>
    </source>
</evidence>
<dbReference type="VEuPathDB" id="FungiDB:FUN_006444"/>
<comment type="caution">
    <text evidence="3">The sequence shown here is derived from an EMBL/GenBank/DDBJ whole genome shotgun (WGS) entry which is preliminary data.</text>
</comment>
<sequence length="180" mass="20929">MEGPVEDGKKQPFPRHRNSVGYRRVPPFFIEKNKDRPEKLDYKTAADKLTRCLRDIVSTSVSADTIRQALILQEKLSRAKREEINKSSDMHEKCYRHFIIELTYEIILLQNKLHGLLQATQESQNYASTLNRGALNRLEDVIDSNKHKSEPIDLKRKISKSSISDHNNNDRKIFTHVLFA</sequence>
<dbReference type="EMBL" id="LLXJ01000912">
    <property type="protein sequence ID" value="PKC05152.1"/>
    <property type="molecule type" value="Genomic_DNA"/>
</dbReference>
<organism evidence="3 4">
    <name type="scientific">Rhizophagus irregularis</name>
    <dbReference type="NCBI Taxonomy" id="588596"/>
    <lineage>
        <taxon>Eukaryota</taxon>
        <taxon>Fungi</taxon>
        <taxon>Fungi incertae sedis</taxon>
        <taxon>Mucoromycota</taxon>
        <taxon>Glomeromycotina</taxon>
        <taxon>Glomeromycetes</taxon>
        <taxon>Glomerales</taxon>
        <taxon>Glomeraceae</taxon>
        <taxon>Rhizophagus</taxon>
    </lineage>
</organism>
<dbReference type="Proteomes" id="UP000232722">
    <property type="component" value="Unassembled WGS sequence"/>
</dbReference>
<reference evidence="2 5" key="1">
    <citation type="submission" date="2016-04" db="EMBL/GenBank/DDBJ databases">
        <title>Genome analyses suggest a sexual origin of heterokaryosis in a supposedly ancient asexual fungus.</title>
        <authorList>
            <person name="Ropars J."/>
            <person name="Sedzielewska K."/>
            <person name="Noel J."/>
            <person name="Charron P."/>
            <person name="Farinelli L."/>
            <person name="Marton T."/>
            <person name="Kruger M."/>
            <person name="Pelin A."/>
            <person name="Brachmann A."/>
            <person name="Corradi N."/>
        </authorList>
    </citation>
    <scope>NUCLEOTIDE SEQUENCE [LARGE SCALE GENOMIC DNA]</scope>
    <source>
        <strain evidence="2 5">A5</strain>
    </source>
</reference>
<evidence type="ECO:0000313" key="5">
    <source>
        <dbReference type="Proteomes" id="UP000232722"/>
    </source>
</evidence>